<feature type="region of interest" description="Disordered" evidence="6">
    <location>
        <begin position="361"/>
        <end position="395"/>
    </location>
</feature>
<keyword evidence="1" id="KW-0805">Transcription regulation</keyword>
<evidence type="ECO:0000259" key="7">
    <source>
        <dbReference type="PROSITE" id="PS50252"/>
    </source>
</evidence>
<evidence type="ECO:0000256" key="2">
    <source>
        <dbReference type="ARBA" id="ARBA00023125"/>
    </source>
</evidence>
<evidence type="ECO:0000256" key="1">
    <source>
        <dbReference type="ARBA" id="ARBA00023015"/>
    </source>
</evidence>
<feature type="domain" description="T-box" evidence="7">
    <location>
        <begin position="44"/>
        <end position="220"/>
    </location>
</feature>
<dbReference type="InterPro" id="IPR036960">
    <property type="entry name" value="T-box_sf"/>
</dbReference>
<dbReference type="GO" id="GO:0003700">
    <property type="term" value="F:DNA-binding transcription factor activity"/>
    <property type="evidence" value="ECO:0007669"/>
    <property type="project" value="InterPro"/>
</dbReference>
<dbReference type="InParanoid" id="G0MMX3"/>
<keyword evidence="2 5" id="KW-0238">DNA-binding</keyword>
<proteinExistence type="predicted"/>
<dbReference type="GO" id="GO:0045893">
    <property type="term" value="P:positive regulation of DNA-templated transcription"/>
    <property type="evidence" value="ECO:0007669"/>
    <property type="project" value="InterPro"/>
</dbReference>
<dbReference type="EMBL" id="GL379802">
    <property type="protein sequence ID" value="EGT37505.1"/>
    <property type="molecule type" value="Genomic_DNA"/>
</dbReference>
<gene>
    <name evidence="8" type="ORF">CAEBREN_05558</name>
</gene>
<protein>
    <recommendedName>
        <fullName evidence="7">T-box domain-containing protein</fullName>
    </recommendedName>
</protein>
<dbReference type="Gene3D" id="2.60.40.820">
    <property type="entry name" value="Transcription factor, T-box"/>
    <property type="match status" value="1"/>
</dbReference>
<dbReference type="SUPFAM" id="SSF49417">
    <property type="entry name" value="p53-like transcription factors"/>
    <property type="match status" value="1"/>
</dbReference>
<sequence>MQSSVVSAPSTSTPTVTITNSRSWTANSCPDLALSLSKRCHLKPHFSYSINGLNASEFYKIHLEIGQADNYRYQFQKDDRNGGQYVQKGLLSLADHPIPAPQTARIPKHRNSEWVKGIELENADFSDLFFTKKPFVDPRALKLEEKKVEGTIRLETPFMYMPTLVVESKSGGYWRFPQEMQKFICVSSKKREFVDVEAGSSGQQQQPRVKAPPAKRSRQQLWAIVPQLGSMAHPQFHQNPAPQYHPAYYPGQQYPGTPAAYHSHYQGQGYFGNQFNAYQVPPAHFYYSPAPQYGMITPPIVSPPATSPTFMGPTTPGMPIAHHYYPPTSQYGMVSPPATATPPCSTTPGLPDVSLIQDTQVADAEKKTSSTVPVNPENDEELPIGLPSGLEETAENDDALGDDIVDFLQFIEDEEFDAKMDKVEKDS</sequence>
<dbReference type="InterPro" id="IPR046360">
    <property type="entry name" value="T-box_DNA-bd"/>
</dbReference>
<evidence type="ECO:0000313" key="8">
    <source>
        <dbReference type="EMBL" id="EGT37505.1"/>
    </source>
</evidence>
<dbReference type="GO" id="GO:0005634">
    <property type="term" value="C:nucleus"/>
    <property type="evidence" value="ECO:0007669"/>
    <property type="project" value="UniProtKB-SubCell"/>
</dbReference>
<accession>G0MMX3</accession>
<name>G0MMX3_CAEBE</name>
<dbReference type="InterPro" id="IPR008967">
    <property type="entry name" value="p53-like_TF_DNA-bd_sf"/>
</dbReference>
<feature type="region of interest" description="Disordered" evidence="6">
    <location>
        <begin position="197"/>
        <end position="216"/>
    </location>
</feature>
<keyword evidence="9" id="KW-1185">Reference proteome</keyword>
<organism evidence="9">
    <name type="scientific">Caenorhabditis brenneri</name>
    <name type="common">Nematode worm</name>
    <dbReference type="NCBI Taxonomy" id="135651"/>
    <lineage>
        <taxon>Eukaryota</taxon>
        <taxon>Metazoa</taxon>
        <taxon>Ecdysozoa</taxon>
        <taxon>Nematoda</taxon>
        <taxon>Chromadorea</taxon>
        <taxon>Rhabditida</taxon>
        <taxon>Rhabditina</taxon>
        <taxon>Rhabditomorpha</taxon>
        <taxon>Rhabditoidea</taxon>
        <taxon>Rhabditidae</taxon>
        <taxon>Peloderinae</taxon>
        <taxon>Caenorhabditis</taxon>
    </lineage>
</organism>
<evidence type="ECO:0000256" key="5">
    <source>
        <dbReference type="PROSITE-ProRule" id="PRU00201"/>
    </source>
</evidence>
<evidence type="ECO:0000256" key="6">
    <source>
        <dbReference type="SAM" id="MobiDB-lite"/>
    </source>
</evidence>
<dbReference type="AlphaFoldDB" id="G0MMX3"/>
<dbReference type="Proteomes" id="UP000008068">
    <property type="component" value="Unassembled WGS sequence"/>
</dbReference>
<evidence type="ECO:0000313" key="9">
    <source>
        <dbReference type="Proteomes" id="UP000008068"/>
    </source>
</evidence>
<reference evidence="9" key="1">
    <citation type="submission" date="2011-07" db="EMBL/GenBank/DDBJ databases">
        <authorList>
            <consortium name="Caenorhabditis brenneri Sequencing and Analysis Consortium"/>
            <person name="Wilson R.K."/>
        </authorList>
    </citation>
    <scope>NUCLEOTIDE SEQUENCE [LARGE SCALE GENOMIC DNA]</scope>
    <source>
        <strain evidence="9">PB2801</strain>
    </source>
</reference>
<evidence type="ECO:0000256" key="3">
    <source>
        <dbReference type="ARBA" id="ARBA00023163"/>
    </source>
</evidence>
<comment type="caution">
    <text evidence="5">Lacks conserved residue(s) required for the propagation of feature annotation.</text>
</comment>
<dbReference type="PROSITE" id="PS50252">
    <property type="entry name" value="TBOX_3"/>
    <property type="match status" value="1"/>
</dbReference>
<dbReference type="GO" id="GO:0003677">
    <property type="term" value="F:DNA binding"/>
    <property type="evidence" value="ECO:0007669"/>
    <property type="project" value="UniProtKB-UniRule"/>
</dbReference>
<evidence type="ECO:0000256" key="4">
    <source>
        <dbReference type="ARBA" id="ARBA00023242"/>
    </source>
</evidence>
<keyword evidence="4 5" id="KW-0539">Nucleus</keyword>
<comment type="subcellular location">
    <subcellularLocation>
        <location evidence="5">Nucleus</location>
    </subcellularLocation>
</comment>
<keyword evidence="3" id="KW-0804">Transcription</keyword>
<dbReference type="HOGENOM" id="CLU_642865_0_0_1"/>